<comment type="caution">
    <text evidence="1">The sequence shown here is derived from an EMBL/GenBank/DDBJ whole genome shotgun (WGS) entry which is preliminary data.</text>
</comment>
<dbReference type="EMBL" id="JXTB01000176">
    <property type="protein sequence ID" value="PON55985.1"/>
    <property type="molecule type" value="Genomic_DNA"/>
</dbReference>
<keyword evidence="2" id="KW-1185">Reference proteome</keyword>
<proteinExistence type="predicted"/>
<sequence length="102" mass="11207">MLIFSSHAPLQSSFSFKVAIKNSKNRPSRCPSRIPKDPFYSSLAAWSNLAKKLPEHLLAPWCCVVALGRKEGSTTMLPVLRSGVVGFGTLRAMVLYSQHCDA</sequence>
<name>A0A2P5C4N7_PARAD</name>
<dbReference type="Proteomes" id="UP000237105">
    <property type="component" value="Unassembled WGS sequence"/>
</dbReference>
<dbReference type="AlphaFoldDB" id="A0A2P5C4N7"/>
<reference evidence="2" key="1">
    <citation type="submission" date="2016-06" db="EMBL/GenBank/DDBJ databases">
        <title>Parallel loss of symbiosis genes in relatives of nitrogen-fixing non-legume Parasponia.</title>
        <authorList>
            <person name="Van Velzen R."/>
            <person name="Holmer R."/>
            <person name="Bu F."/>
            <person name="Rutten L."/>
            <person name="Van Zeijl A."/>
            <person name="Liu W."/>
            <person name="Santuari L."/>
            <person name="Cao Q."/>
            <person name="Sharma T."/>
            <person name="Shen D."/>
            <person name="Roswanjaya Y."/>
            <person name="Wardhani T."/>
            <person name="Kalhor M.S."/>
            <person name="Jansen J."/>
            <person name="Van den Hoogen J."/>
            <person name="Gungor B."/>
            <person name="Hartog M."/>
            <person name="Hontelez J."/>
            <person name="Verver J."/>
            <person name="Yang W.-C."/>
            <person name="Schijlen E."/>
            <person name="Repin R."/>
            <person name="Schilthuizen M."/>
            <person name="Schranz E."/>
            <person name="Heidstra R."/>
            <person name="Miyata K."/>
            <person name="Fedorova E."/>
            <person name="Kohlen W."/>
            <person name="Bisseling T."/>
            <person name="Smit S."/>
            <person name="Geurts R."/>
        </authorList>
    </citation>
    <scope>NUCLEOTIDE SEQUENCE [LARGE SCALE GENOMIC DNA]</scope>
    <source>
        <strain evidence="2">cv. WU1-14</strain>
    </source>
</reference>
<evidence type="ECO:0000313" key="2">
    <source>
        <dbReference type="Proteomes" id="UP000237105"/>
    </source>
</evidence>
<dbReference type="OrthoDB" id="10486955at2759"/>
<protein>
    <submittedName>
        <fullName evidence="1">Uncharacterized protein</fullName>
    </submittedName>
</protein>
<accession>A0A2P5C4N7</accession>
<gene>
    <name evidence="1" type="ORF">PanWU01x14_184520</name>
</gene>
<organism evidence="1 2">
    <name type="scientific">Parasponia andersonii</name>
    <name type="common">Sponia andersonii</name>
    <dbReference type="NCBI Taxonomy" id="3476"/>
    <lineage>
        <taxon>Eukaryota</taxon>
        <taxon>Viridiplantae</taxon>
        <taxon>Streptophyta</taxon>
        <taxon>Embryophyta</taxon>
        <taxon>Tracheophyta</taxon>
        <taxon>Spermatophyta</taxon>
        <taxon>Magnoliopsida</taxon>
        <taxon>eudicotyledons</taxon>
        <taxon>Gunneridae</taxon>
        <taxon>Pentapetalae</taxon>
        <taxon>rosids</taxon>
        <taxon>fabids</taxon>
        <taxon>Rosales</taxon>
        <taxon>Cannabaceae</taxon>
        <taxon>Parasponia</taxon>
    </lineage>
</organism>
<evidence type="ECO:0000313" key="1">
    <source>
        <dbReference type="EMBL" id="PON55985.1"/>
    </source>
</evidence>